<evidence type="ECO:0000313" key="2">
    <source>
        <dbReference type="EMBL" id="EEY16617.1"/>
    </source>
</evidence>
<dbReference type="SUPFAM" id="SSF54909">
    <property type="entry name" value="Dimeric alpha+beta barrel"/>
    <property type="match status" value="1"/>
</dbReference>
<feature type="domain" description="YCII-related" evidence="1">
    <location>
        <begin position="9"/>
        <end position="92"/>
    </location>
</feature>
<sequence length="121" mass="13655">MANKVQNEWLIIVPDAEGKLEERMRVRAAHIDNVKKHVDSGFFQMGGAMLRAQPQEQELDISGSIVVARAATAEEVLAVLKEDIYAHTGVWDLKNVQIYPVRALVLSFRIYKHTADESVHM</sequence>
<dbReference type="RefSeq" id="XP_003006587.1">
    <property type="nucleotide sequence ID" value="XM_003006541.1"/>
</dbReference>
<dbReference type="KEGG" id="val:VDBG_02726"/>
<evidence type="ECO:0000313" key="3">
    <source>
        <dbReference type="Proteomes" id="UP000008698"/>
    </source>
</evidence>
<dbReference type="PANTHER" id="PTHR33606:SF3">
    <property type="entry name" value="PROTEIN YCII"/>
    <property type="match status" value="1"/>
</dbReference>
<dbReference type="OMA" id="RFFVYAP"/>
<dbReference type="GeneID" id="9533620"/>
<dbReference type="PANTHER" id="PTHR33606">
    <property type="entry name" value="PROTEIN YCII"/>
    <property type="match status" value="1"/>
</dbReference>
<dbReference type="HOGENOM" id="CLU_110355_2_4_1"/>
<dbReference type="InterPro" id="IPR011008">
    <property type="entry name" value="Dimeric_a/b-barrel"/>
</dbReference>
<dbReference type="EMBL" id="DS985216">
    <property type="protein sequence ID" value="EEY16617.1"/>
    <property type="molecule type" value="Genomic_DNA"/>
</dbReference>
<reference evidence="3" key="1">
    <citation type="journal article" date="2011" name="PLoS Pathog.">
        <title>Comparative genomics yields insights into niche adaptation of plant vascular wilt pathogens.</title>
        <authorList>
            <person name="Klosterman S.J."/>
            <person name="Subbarao K.V."/>
            <person name="Kang S."/>
            <person name="Veronese P."/>
            <person name="Gold S.E."/>
            <person name="Thomma B.P.H.J."/>
            <person name="Chen Z."/>
            <person name="Henrissat B."/>
            <person name="Lee Y.-H."/>
            <person name="Park J."/>
            <person name="Garcia-Pedrajas M.D."/>
            <person name="Barbara D.J."/>
            <person name="Anchieta A."/>
            <person name="de Jonge R."/>
            <person name="Santhanam P."/>
            <person name="Maruthachalam K."/>
            <person name="Atallah Z."/>
            <person name="Amyotte S.G."/>
            <person name="Paz Z."/>
            <person name="Inderbitzin P."/>
            <person name="Hayes R.J."/>
            <person name="Heiman D.I."/>
            <person name="Young S."/>
            <person name="Zeng Q."/>
            <person name="Engels R."/>
            <person name="Galagan J."/>
            <person name="Cuomo C.A."/>
            <person name="Dobinson K.F."/>
            <person name="Ma L.-J."/>
        </authorList>
    </citation>
    <scope>NUCLEOTIDE SEQUENCE [LARGE SCALE GENOMIC DNA]</scope>
    <source>
        <strain evidence="3">VaMs.102 / ATCC MYA-4576 / FGSC 10136</strain>
    </source>
</reference>
<dbReference type="InterPro" id="IPR051807">
    <property type="entry name" value="Sec-metab_biosynth-assoc"/>
</dbReference>
<dbReference type="AlphaFoldDB" id="C9SEM4"/>
<proteinExistence type="predicted"/>
<keyword evidence="3" id="KW-1185">Reference proteome</keyword>
<evidence type="ECO:0000259" key="1">
    <source>
        <dbReference type="Pfam" id="PF03795"/>
    </source>
</evidence>
<dbReference type="Gene3D" id="3.30.70.1060">
    <property type="entry name" value="Dimeric alpha+beta barrel"/>
    <property type="match status" value="1"/>
</dbReference>
<accession>C9SEM4</accession>
<gene>
    <name evidence="2" type="ORF">VDBG_02726</name>
</gene>
<dbReference type="Pfam" id="PF03795">
    <property type="entry name" value="YCII"/>
    <property type="match status" value="1"/>
</dbReference>
<protein>
    <recommendedName>
        <fullName evidence="1">YCII-related domain-containing protein</fullName>
    </recommendedName>
</protein>
<dbReference type="Proteomes" id="UP000008698">
    <property type="component" value="Unassembled WGS sequence"/>
</dbReference>
<name>C9SEM4_VERA1</name>
<dbReference type="OrthoDB" id="5519740at2759"/>
<dbReference type="InterPro" id="IPR005545">
    <property type="entry name" value="YCII"/>
</dbReference>
<organism evidence="3">
    <name type="scientific">Verticillium alfalfae (strain VaMs.102 / ATCC MYA-4576 / FGSC 10136)</name>
    <name type="common">Verticillium wilt of alfalfa</name>
    <name type="synonym">Verticillium albo-atrum</name>
    <dbReference type="NCBI Taxonomy" id="526221"/>
    <lineage>
        <taxon>Eukaryota</taxon>
        <taxon>Fungi</taxon>
        <taxon>Dikarya</taxon>
        <taxon>Ascomycota</taxon>
        <taxon>Pezizomycotina</taxon>
        <taxon>Sordariomycetes</taxon>
        <taxon>Hypocreomycetidae</taxon>
        <taxon>Glomerellales</taxon>
        <taxon>Plectosphaerellaceae</taxon>
        <taxon>Verticillium</taxon>
    </lineage>
</organism>